<sequence>MSEQKSPQDVNTQKTESPENHKRRDYLHWDDYFMATSLLSAKRSKDPVTQVGACIVDSQNRIVAIGYNGFPRNCSDDEFPWSKAQKGTQDFNPLEDKKMYVVHAEANAILNSNGMRLTGTRLYTTLFPCNECAKLIIQVGISQVLYLSDKYAEKPTYRASKRMLDAVGVAYKRHVPQQKKIIIDFENFLEEDPNSSLGLNDLHLK</sequence>
<evidence type="ECO:0000259" key="10">
    <source>
        <dbReference type="PROSITE" id="PS51747"/>
    </source>
</evidence>
<dbReference type="RefSeq" id="XP_070852463.1">
    <property type="nucleotide sequence ID" value="XM_070996362.1"/>
</dbReference>
<gene>
    <name evidence="12 13" type="primary">LOC108006194</name>
</gene>
<feature type="domain" description="CMP/dCMP-type deaminase" evidence="10">
    <location>
        <begin position="28"/>
        <end position="164"/>
    </location>
</feature>
<comment type="similarity">
    <text evidence="2">Belongs to the cytidine and deoxycytidylate deaminase family.</text>
</comment>
<dbReference type="GO" id="GO:0005737">
    <property type="term" value="C:cytoplasm"/>
    <property type="evidence" value="ECO:0007669"/>
    <property type="project" value="TreeGrafter"/>
</dbReference>
<dbReference type="GO" id="GO:0008270">
    <property type="term" value="F:zinc ion binding"/>
    <property type="evidence" value="ECO:0007669"/>
    <property type="project" value="InterPro"/>
</dbReference>
<comment type="cofactor">
    <cofactor evidence="1">
        <name>Zn(2+)</name>
        <dbReference type="ChEBI" id="CHEBI:29105"/>
    </cofactor>
</comment>
<dbReference type="GO" id="GO:0009165">
    <property type="term" value="P:nucleotide biosynthetic process"/>
    <property type="evidence" value="ECO:0007669"/>
    <property type="project" value="UniProtKB-KW"/>
</dbReference>
<dbReference type="Proteomes" id="UP001652628">
    <property type="component" value="Chromosome 3"/>
</dbReference>
<evidence type="ECO:0000313" key="11">
    <source>
        <dbReference type="Proteomes" id="UP001652628"/>
    </source>
</evidence>
<feature type="region of interest" description="Disordered" evidence="9">
    <location>
        <begin position="1"/>
        <end position="22"/>
    </location>
</feature>
<organism evidence="11 12">
    <name type="scientific">Drosophila suzukii</name>
    <name type="common">Spotted-wing drosophila fruit fly</name>
    <dbReference type="NCBI Taxonomy" id="28584"/>
    <lineage>
        <taxon>Eukaryota</taxon>
        <taxon>Metazoa</taxon>
        <taxon>Ecdysozoa</taxon>
        <taxon>Arthropoda</taxon>
        <taxon>Hexapoda</taxon>
        <taxon>Insecta</taxon>
        <taxon>Pterygota</taxon>
        <taxon>Neoptera</taxon>
        <taxon>Endopterygota</taxon>
        <taxon>Diptera</taxon>
        <taxon>Brachycera</taxon>
        <taxon>Muscomorpha</taxon>
        <taxon>Ephydroidea</taxon>
        <taxon>Drosophilidae</taxon>
        <taxon>Drosophila</taxon>
        <taxon>Sophophora</taxon>
    </lineage>
</organism>
<dbReference type="Gene3D" id="3.40.140.10">
    <property type="entry name" value="Cytidine Deaminase, domain 2"/>
    <property type="match status" value="1"/>
</dbReference>
<evidence type="ECO:0000313" key="12">
    <source>
        <dbReference type="RefSeq" id="XP_036671554.3"/>
    </source>
</evidence>
<keyword evidence="5" id="KW-0378">Hydrolase</keyword>
<feature type="compositionally biased region" description="Polar residues" evidence="9">
    <location>
        <begin position="1"/>
        <end position="15"/>
    </location>
</feature>
<dbReference type="PROSITE" id="PS51747">
    <property type="entry name" value="CYT_DCMP_DEAMINASES_2"/>
    <property type="match status" value="1"/>
</dbReference>
<dbReference type="InterPro" id="IPR016192">
    <property type="entry name" value="APOBEC/CMP_deaminase_Zn-bd"/>
</dbReference>
<dbReference type="PROSITE" id="PS00903">
    <property type="entry name" value="CYT_DCMP_DEAMINASES_1"/>
    <property type="match status" value="1"/>
</dbReference>
<evidence type="ECO:0000256" key="7">
    <source>
        <dbReference type="ARBA" id="ARBA00038938"/>
    </source>
</evidence>
<keyword evidence="3" id="KW-0479">Metal-binding</keyword>
<dbReference type="InterPro" id="IPR015517">
    <property type="entry name" value="dCMP_deaminase-rel"/>
</dbReference>
<dbReference type="AlphaFoldDB" id="A0AB40A4T6"/>
<proteinExistence type="inferred from homology"/>
<dbReference type="InterPro" id="IPR002125">
    <property type="entry name" value="CMP_dCMP_dom"/>
</dbReference>
<protein>
    <recommendedName>
        <fullName evidence="8">dCMP deaminase</fullName>
        <ecNumber evidence="7">3.5.4.12</ecNumber>
    </recommendedName>
    <alternativeName>
        <fullName evidence="8">dCMP deaminase</fullName>
    </alternativeName>
</protein>
<evidence type="ECO:0000256" key="2">
    <source>
        <dbReference type="ARBA" id="ARBA00006576"/>
    </source>
</evidence>
<evidence type="ECO:0000256" key="4">
    <source>
        <dbReference type="ARBA" id="ARBA00022727"/>
    </source>
</evidence>
<name>A0AB40A4T6_DROSZ</name>
<dbReference type="EC" id="3.5.4.12" evidence="7"/>
<dbReference type="RefSeq" id="XP_036671554.3">
    <property type="nucleotide sequence ID" value="XM_036815659.3"/>
</dbReference>
<evidence type="ECO:0000256" key="6">
    <source>
        <dbReference type="ARBA" id="ARBA00022833"/>
    </source>
</evidence>
<keyword evidence="11" id="KW-1185">Reference proteome</keyword>
<dbReference type="SUPFAM" id="SSF53927">
    <property type="entry name" value="Cytidine deaminase-like"/>
    <property type="match status" value="1"/>
</dbReference>
<dbReference type="InterPro" id="IPR016193">
    <property type="entry name" value="Cytidine_deaminase-like"/>
</dbReference>
<dbReference type="PANTHER" id="PTHR11086:SF18">
    <property type="entry name" value="DEOXYCYTIDYLATE DEAMINASE"/>
    <property type="match status" value="1"/>
</dbReference>
<evidence type="ECO:0000313" key="13">
    <source>
        <dbReference type="RefSeq" id="XP_070852463.1"/>
    </source>
</evidence>
<evidence type="ECO:0000256" key="5">
    <source>
        <dbReference type="ARBA" id="ARBA00022801"/>
    </source>
</evidence>
<dbReference type="Pfam" id="PF00383">
    <property type="entry name" value="dCMP_cyt_deam_1"/>
    <property type="match status" value="1"/>
</dbReference>
<dbReference type="GO" id="GO:0004132">
    <property type="term" value="F:dCMP deaminase activity"/>
    <property type="evidence" value="ECO:0007669"/>
    <property type="project" value="UniProtKB-EC"/>
</dbReference>
<keyword evidence="4" id="KW-0545">Nucleotide biosynthesis</keyword>
<evidence type="ECO:0000256" key="1">
    <source>
        <dbReference type="ARBA" id="ARBA00001947"/>
    </source>
</evidence>
<accession>A0AB40A4T6</accession>
<evidence type="ECO:0000256" key="8">
    <source>
        <dbReference type="ARBA" id="ARBA00041763"/>
    </source>
</evidence>
<dbReference type="CDD" id="cd01286">
    <property type="entry name" value="deoxycytidylate_deaminase"/>
    <property type="match status" value="1"/>
</dbReference>
<evidence type="ECO:0000256" key="3">
    <source>
        <dbReference type="ARBA" id="ARBA00022723"/>
    </source>
</evidence>
<dbReference type="GeneID" id="108006194"/>
<evidence type="ECO:0000256" key="9">
    <source>
        <dbReference type="SAM" id="MobiDB-lite"/>
    </source>
</evidence>
<dbReference type="InterPro" id="IPR035105">
    <property type="entry name" value="Deoxycytidylate_deaminase_dom"/>
</dbReference>
<reference evidence="12 13" key="1">
    <citation type="submission" date="2025-05" db="UniProtKB">
        <authorList>
            <consortium name="RefSeq"/>
        </authorList>
    </citation>
    <scope>IDENTIFICATION</scope>
</reference>
<dbReference type="PANTHER" id="PTHR11086">
    <property type="entry name" value="DEOXYCYTIDYLATE DEAMINASE-RELATED"/>
    <property type="match status" value="1"/>
</dbReference>
<keyword evidence="6" id="KW-0862">Zinc</keyword>